<dbReference type="EMBL" id="JAGYPM010000005">
    <property type="protein sequence ID" value="MBS4192645.1"/>
    <property type="molecule type" value="Genomic_DNA"/>
</dbReference>
<dbReference type="Gene3D" id="1.10.10.10">
    <property type="entry name" value="Winged helix-like DNA-binding domain superfamily/Winged helix DNA-binding domain"/>
    <property type="match status" value="1"/>
</dbReference>
<dbReference type="RefSeq" id="WP_213104097.1">
    <property type="nucleotide sequence ID" value="NZ_JAGYPM010000005.1"/>
</dbReference>
<evidence type="ECO:0000259" key="4">
    <source>
        <dbReference type="PROSITE" id="PS50987"/>
    </source>
</evidence>
<dbReference type="Pfam" id="PF01022">
    <property type="entry name" value="HTH_5"/>
    <property type="match status" value="1"/>
</dbReference>
<evidence type="ECO:0000313" key="6">
    <source>
        <dbReference type="Proteomes" id="UP000681027"/>
    </source>
</evidence>
<accession>A0ABS5NXT2</accession>
<gene>
    <name evidence="5" type="ORF">KHA94_21120</name>
</gene>
<proteinExistence type="predicted"/>
<keyword evidence="1" id="KW-0805">Transcription regulation</keyword>
<dbReference type="PROSITE" id="PS50987">
    <property type="entry name" value="HTH_ARSR_2"/>
    <property type="match status" value="1"/>
</dbReference>
<keyword evidence="6" id="KW-1185">Reference proteome</keyword>
<comment type="caution">
    <text evidence="5">The sequence shown here is derived from an EMBL/GenBank/DDBJ whole genome shotgun (WGS) entry which is preliminary data.</text>
</comment>
<feature type="domain" description="HTH arsR-type" evidence="4">
    <location>
        <begin position="259"/>
        <end position="347"/>
    </location>
</feature>
<dbReference type="PANTHER" id="PTHR33154:SF18">
    <property type="entry name" value="ARSENICAL RESISTANCE OPERON REPRESSOR"/>
    <property type="match status" value="1"/>
</dbReference>
<dbReference type="SMART" id="SM00418">
    <property type="entry name" value="HTH_ARSR"/>
    <property type="match status" value="1"/>
</dbReference>
<dbReference type="InterPro" id="IPR011991">
    <property type="entry name" value="ArsR-like_HTH"/>
</dbReference>
<dbReference type="CDD" id="cd00090">
    <property type="entry name" value="HTH_ARSR"/>
    <property type="match status" value="1"/>
</dbReference>
<keyword evidence="2" id="KW-0238">DNA-binding</keyword>
<dbReference type="InterPro" id="IPR051081">
    <property type="entry name" value="HTH_MetalResp_TranReg"/>
</dbReference>
<reference evidence="5 6" key="1">
    <citation type="submission" date="2021-05" db="EMBL/GenBank/DDBJ databases">
        <title>Novel Bacillus species.</title>
        <authorList>
            <person name="Liu G."/>
        </authorList>
    </citation>
    <scope>NUCLEOTIDE SEQUENCE [LARGE SCALE GENOMIC DNA]</scope>
    <source>
        <strain evidence="5 6">FJAT-49705</strain>
    </source>
</reference>
<name>A0ABS5NXT2_9BACI</name>
<dbReference type="SUPFAM" id="SSF46785">
    <property type="entry name" value="Winged helix' DNA-binding domain"/>
    <property type="match status" value="1"/>
</dbReference>
<dbReference type="Proteomes" id="UP000681027">
    <property type="component" value="Unassembled WGS sequence"/>
</dbReference>
<organism evidence="5 6">
    <name type="scientific">Cytobacillus citreus</name>
    <dbReference type="NCBI Taxonomy" id="2833586"/>
    <lineage>
        <taxon>Bacteria</taxon>
        <taxon>Bacillati</taxon>
        <taxon>Bacillota</taxon>
        <taxon>Bacilli</taxon>
        <taxon>Bacillales</taxon>
        <taxon>Bacillaceae</taxon>
        <taxon>Cytobacillus</taxon>
    </lineage>
</organism>
<dbReference type="InterPro" id="IPR036390">
    <property type="entry name" value="WH_DNA-bd_sf"/>
</dbReference>
<dbReference type="PANTHER" id="PTHR33154">
    <property type="entry name" value="TRANSCRIPTIONAL REGULATOR, ARSR FAMILY"/>
    <property type="match status" value="1"/>
</dbReference>
<dbReference type="InterPro" id="IPR001845">
    <property type="entry name" value="HTH_ArsR_DNA-bd_dom"/>
</dbReference>
<dbReference type="PRINTS" id="PR00778">
    <property type="entry name" value="HTHARSR"/>
</dbReference>
<evidence type="ECO:0000256" key="2">
    <source>
        <dbReference type="ARBA" id="ARBA00023125"/>
    </source>
</evidence>
<dbReference type="InterPro" id="IPR036388">
    <property type="entry name" value="WH-like_DNA-bd_sf"/>
</dbReference>
<evidence type="ECO:0000313" key="5">
    <source>
        <dbReference type="EMBL" id="MBS4192645.1"/>
    </source>
</evidence>
<evidence type="ECO:0000256" key="3">
    <source>
        <dbReference type="ARBA" id="ARBA00023163"/>
    </source>
</evidence>
<sequence length="347" mass="40656">MDVLNFTSRKRETYQVQLKYSLLWECALGIAAITNTPLIKTLEKPVKYWRDIRKSLSNELLDNLDFVEKNNTWKALLQLLHTRDFSHLKEFTSYIEEMPLTDLKYISLPFIGLKFQTVRQNAALGEESAINEMKELTNNNPFFPSYIEFICKVEGNLLKEHLISVMTGWYGEVIEKDSELINRILQTDYETKREMREKMNPEELVEWSTGGITYRPEPTVNHVLLIPQYIYRPWNIEADIEGAKVFYYPIANESISPNDRYTPNNFLVLKHKALGDEVRLRIVKLLYEDDRTLQDITSQLDIGKSTIHHHLKILRAAKLVEIIGSKYSLKKKAVEFLSEELNFFLNK</sequence>
<protein>
    <submittedName>
        <fullName evidence="5">Winged helix-turn-helix transcriptional regulator</fullName>
    </submittedName>
</protein>
<keyword evidence="3" id="KW-0804">Transcription</keyword>
<evidence type="ECO:0000256" key="1">
    <source>
        <dbReference type="ARBA" id="ARBA00023015"/>
    </source>
</evidence>